<evidence type="ECO:0000313" key="3">
    <source>
        <dbReference type="EMBL" id="MES1919847.1"/>
    </source>
</evidence>
<sequence length="176" mass="20747">MEAEQKLKDLKIKFLDMLSEINNTADQILTKRKNSEHLLSKENKNLRQNERETKSTQNHFFDYSEFSNKKHKFLERHFSQFTPKLSKPEKIVSENEKRILRDVLFVMQGINGDFFKINSSTNLAELKNDDIFQNKEFERISQTAIMASLECCECGIYYKNIVNVLNMKETGQILKV</sequence>
<dbReference type="EMBL" id="JBDODL010000419">
    <property type="protein sequence ID" value="MES1919847.1"/>
    <property type="molecule type" value="Genomic_DNA"/>
</dbReference>
<proteinExistence type="predicted"/>
<protein>
    <recommendedName>
        <fullName evidence="2">Gamma tubulin complex component protein N-terminal domain-containing protein</fullName>
    </recommendedName>
</protein>
<evidence type="ECO:0000256" key="1">
    <source>
        <dbReference type="ARBA" id="ARBA00022701"/>
    </source>
</evidence>
<keyword evidence="1" id="KW-0493">Microtubule</keyword>
<evidence type="ECO:0000259" key="2">
    <source>
        <dbReference type="Pfam" id="PF17681"/>
    </source>
</evidence>
<dbReference type="Pfam" id="PF17681">
    <property type="entry name" value="GCP_N_terminal"/>
    <property type="match status" value="1"/>
</dbReference>
<name>A0ABV2AJK1_9EUKA</name>
<dbReference type="Proteomes" id="UP001439008">
    <property type="component" value="Unassembled WGS sequence"/>
</dbReference>
<reference evidence="3 4" key="1">
    <citation type="journal article" date="2024" name="BMC Biol.">
        <title>Comparative genomics of Ascetosporea gives new insight into the evolutionary basis for animal parasitism in Rhizaria.</title>
        <authorList>
            <person name="Hiltunen Thoren M."/>
            <person name="Onut-Brannstrom I."/>
            <person name="Alfjorden A."/>
            <person name="Peckova H."/>
            <person name="Swords F."/>
            <person name="Hooper C."/>
            <person name="Holzer A.S."/>
            <person name="Bass D."/>
            <person name="Burki F."/>
        </authorList>
    </citation>
    <scope>NUCLEOTIDE SEQUENCE [LARGE SCALE GENOMIC DNA]</scope>
    <source>
        <strain evidence="3">20-A016</strain>
    </source>
</reference>
<dbReference type="InterPro" id="IPR041470">
    <property type="entry name" value="GCP_N"/>
</dbReference>
<accession>A0ABV2AJK1</accession>
<organism evidence="3 4">
    <name type="scientific">Bonamia ostreae</name>
    <dbReference type="NCBI Taxonomy" id="126728"/>
    <lineage>
        <taxon>Eukaryota</taxon>
        <taxon>Sar</taxon>
        <taxon>Rhizaria</taxon>
        <taxon>Endomyxa</taxon>
        <taxon>Ascetosporea</taxon>
        <taxon>Haplosporida</taxon>
        <taxon>Bonamia</taxon>
    </lineage>
</organism>
<evidence type="ECO:0000313" key="4">
    <source>
        <dbReference type="Proteomes" id="UP001439008"/>
    </source>
</evidence>
<gene>
    <name evidence="3" type="ORF">MHBO_001603</name>
</gene>
<keyword evidence="4" id="KW-1185">Reference proteome</keyword>
<comment type="caution">
    <text evidence="3">The sequence shown here is derived from an EMBL/GenBank/DDBJ whole genome shotgun (WGS) entry which is preliminary data.</text>
</comment>
<feature type="domain" description="Gamma tubulin complex component protein N-terminal" evidence="2">
    <location>
        <begin position="100"/>
        <end position="174"/>
    </location>
</feature>